<dbReference type="Gene3D" id="1.25.40.1040">
    <property type="match status" value="1"/>
</dbReference>
<gene>
    <name evidence="4" type="ORF">ACAT0790_LOCUS10307</name>
</gene>
<sequence length="589" mass="66355">MEAAEEEAVCTFFDELQADHSRSDALQQLILYFVSGTRFQRRLDDFLRPRLRKGIPSLFRAMRSLYFQGGKAELVEELLLRYIGYLEQDVSSFGPRVGEENGSPGPCDPGKEEPPTSLLFTLMITAYHFDFVGDTKRALQYADRAMEHTPTLLELYTCKARIYRHGGDLQESAKWFEEARQMDLADRFLNTQCVRALLRVDDSKQGMEKALMFSKEPDSPGAANLHDMQCMAYESCMGRSYRRQQNLGKALKMHCETFRHFGDIAEDKFDFHNYCLRKTTLRAYVAMLRMQEKLYSHKFFRRAAKDAISIYLQLYDRKARGEATADGGEGGEGKEADMSAAEKKKLKFKKQREAKKAGGGEKQPEKAASGAGGKVKKVDDDPDGLKLLEKDPMEEASKLVKTLVIYCDLDPTTHVITYDVFSRQGRLLHCLQALIRLWQLGSCDSLYYKLIAPLAHFCFVADLEAEKTPSAVRSVILSELAPVLKADGAFENVAALRTAANGIVDAVEQRLKTTSDLPLIEVLYGLKCLKHAGRSTAEFLAGWSPTGAFALKDCGKLLAYLGEEHGKDSAIWTRFKDRCLESFPLMTFP</sequence>
<reference evidence="4" key="1">
    <citation type="submission" date="2021-01" db="EMBL/GenBank/DDBJ databases">
        <authorList>
            <person name="Corre E."/>
            <person name="Pelletier E."/>
            <person name="Niang G."/>
            <person name="Scheremetjew M."/>
            <person name="Finn R."/>
            <person name="Kale V."/>
            <person name="Holt S."/>
            <person name="Cochrane G."/>
            <person name="Meng A."/>
            <person name="Brown T."/>
            <person name="Cohen L."/>
        </authorList>
    </citation>
    <scope>NUCLEOTIDE SEQUENCE</scope>
    <source>
        <strain evidence="4">OF101</strain>
    </source>
</reference>
<accession>A0A7S1LKG8</accession>
<dbReference type="GO" id="GO:0005737">
    <property type="term" value="C:cytoplasm"/>
    <property type="evidence" value="ECO:0007669"/>
    <property type="project" value="TreeGrafter"/>
</dbReference>
<feature type="region of interest" description="Disordered" evidence="3">
    <location>
        <begin position="322"/>
        <end position="378"/>
    </location>
</feature>
<evidence type="ECO:0000256" key="1">
    <source>
        <dbReference type="ARBA" id="ARBA00022737"/>
    </source>
</evidence>
<proteinExistence type="predicted"/>
<protein>
    <submittedName>
        <fullName evidence="4">Uncharacterized protein</fullName>
    </submittedName>
</protein>
<dbReference type="PANTHER" id="PTHR22767">
    <property type="entry name" value="N-TERMINAL ACETYLTRANSFERASE-RELATED"/>
    <property type="match status" value="1"/>
</dbReference>
<evidence type="ECO:0000256" key="3">
    <source>
        <dbReference type="SAM" id="MobiDB-lite"/>
    </source>
</evidence>
<dbReference type="Pfam" id="PF12569">
    <property type="entry name" value="NatA_aux_su"/>
    <property type="match status" value="1"/>
</dbReference>
<keyword evidence="1" id="KW-0677">Repeat</keyword>
<dbReference type="EMBL" id="HBGE01017301">
    <property type="protein sequence ID" value="CAD9106883.1"/>
    <property type="molecule type" value="Transcribed_RNA"/>
</dbReference>
<evidence type="ECO:0000256" key="2">
    <source>
        <dbReference type="ARBA" id="ARBA00022803"/>
    </source>
</evidence>
<feature type="compositionally biased region" description="Basic residues" evidence="3">
    <location>
        <begin position="344"/>
        <end position="353"/>
    </location>
</feature>
<dbReference type="PANTHER" id="PTHR22767:SF2">
    <property type="entry name" value="N(ALPHA)-ACETYLTRANSFERASE 15_16, ISOFORM A"/>
    <property type="match status" value="1"/>
</dbReference>
<organism evidence="4">
    <name type="scientific">Alexandrium catenella</name>
    <name type="common">Red tide dinoflagellate</name>
    <name type="synonym">Gonyaulax catenella</name>
    <dbReference type="NCBI Taxonomy" id="2925"/>
    <lineage>
        <taxon>Eukaryota</taxon>
        <taxon>Sar</taxon>
        <taxon>Alveolata</taxon>
        <taxon>Dinophyceae</taxon>
        <taxon>Gonyaulacales</taxon>
        <taxon>Pyrocystaceae</taxon>
        <taxon>Alexandrium</taxon>
    </lineage>
</organism>
<dbReference type="InterPro" id="IPR011990">
    <property type="entry name" value="TPR-like_helical_dom_sf"/>
</dbReference>
<keyword evidence="2" id="KW-0802">TPR repeat</keyword>
<dbReference type="Gene3D" id="1.25.40.1010">
    <property type="match status" value="1"/>
</dbReference>
<name>A0A7S1LKG8_ALECA</name>
<feature type="compositionally biased region" description="Basic and acidic residues" evidence="3">
    <location>
        <begin position="354"/>
        <end position="365"/>
    </location>
</feature>
<dbReference type="AlphaFoldDB" id="A0A7S1LKG8"/>
<dbReference type="SUPFAM" id="SSF48452">
    <property type="entry name" value="TPR-like"/>
    <property type="match status" value="1"/>
</dbReference>
<feature type="compositionally biased region" description="Basic and acidic residues" evidence="3">
    <location>
        <begin position="331"/>
        <end position="343"/>
    </location>
</feature>
<evidence type="ECO:0000313" key="4">
    <source>
        <dbReference type="EMBL" id="CAD9106883.1"/>
    </source>
</evidence>
<dbReference type="InterPro" id="IPR021183">
    <property type="entry name" value="NatA_aux_su"/>
</dbReference>